<dbReference type="GO" id="GO:0006813">
    <property type="term" value="P:potassium ion transport"/>
    <property type="evidence" value="ECO:0007669"/>
    <property type="project" value="InterPro"/>
</dbReference>
<dbReference type="InterPro" id="IPR050721">
    <property type="entry name" value="Trk_Ktr_HKT_K-transport"/>
</dbReference>
<evidence type="ECO:0000313" key="3">
    <source>
        <dbReference type="EMBL" id="SDZ21793.1"/>
    </source>
</evidence>
<feature type="domain" description="RCK N-terminal" evidence="2">
    <location>
        <begin position="284"/>
        <end position="406"/>
    </location>
</feature>
<dbReference type="Proteomes" id="UP000199529">
    <property type="component" value="Unassembled WGS sequence"/>
</dbReference>
<gene>
    <name evidence="3" type="ORF">SAMN05216215_105242</name>
</gene>
<proteinExistence type="predicted"/>
<dbReference type="RefSeq" id="WP_245761631.1">
    <property type="nucleotide sequence ID" value="NZ_FNOK01000052.1"/>
</dbReference>
<dbReference type="InterPro" id="IPR036291">
    <property type="entry name" value="NAD(P)-bd_dom_sf"/>
</dbReference>
<dbReference type="SUPFAM" id="SSF51735">
    <property type="entry name" value="NAD(P)-binding Rossmann-fold domains"/>
    <property type="match status" value="1"/>
</dbReference>
<organism evidence="3 4">
    <name type="scientific">Saccharopolyspora shandongensis</name>
    <dbReference type="NCBI Taxonomy" id="418495"/>
    <lineage>
        <taxon>Bacteria</taxon>
        <taxon>Bacillati</taxon>
        <taxon>Actinomycetota</taxon>
        <taxon>Actinomycetes</taxon>
        <taxon>Pseudonocardiales</taxon>
        <taxon>Pseudonocardiaceae</taxon>
        <taxon>Saccharopolyspora</taxon>
    </lineage>
</organism>
<dbReference type="PROSITE" id="PS51201">
    <property type="entry name" value="RCK_N"/>
    <property type="match status" value="1"/>
</dbReference>
<name>A0A1H3R8G3_9PSEU</name>
<keyword evidence="1" id="KW-1133">Transmembrane helix</keyword>
<evidence type="ECO:0000256" key="1">
    <source>
        <dbReference type="SAM" id="Phobius"/>
    </source>
</evidence>
<feature type="transmembrane region" description="Helical" evidence="1">
    <location>
        <begin position="187"/>
        <end position="210"/>
    </location>
</feature>
<dbReference type="Gene3D" id="3.40.50.720">
    <property type="entry name" value="NAD(P)-binding Rossmann-like Domain"/>
    <property type="match status" value="1"/>
</dbReference>
<dbReference type="PANTHER" id="PTHR43833">
    <property type="entry name" value="POTASSIUM CHANNEL PROTEIN 2-RELATED-RELATED"/>
    <property type="match status" value="1"/>
</dbReference>
<dbReference type="EMBL" id="FNOK01000052">
    <property type="protein sequence ID" value="SDZ21793.1"/>
    <property type="molecule type" value="Genomic_DNA"/>
</dbReference>
<keyword evidence="1" id="KW-0472">Membrane</keyword>
<keyword evidence="4" id="KW-1185">Reference proteome</keyword>
<feature type="transmembrane region" description="Helical" evidence="1">
    <location>
        <begin position="240"/>
        <end position="264"/>
    </location>
</feature>
<reference evidence="4" key="1">
    <citation type="submission" date="2016-10" db="EMBL/GenBank/DDBJ databases">
        <authorList>
            <person name="Varghese N."/>
            <person name="Submissions S."/>
        </authorList>
    </citation>
    <scope>NUCLEOTIDE SEQUENCE [LARGE SCALE GENOMIC DNA]</scope>
    <source>
        <strain evidence="4">CGMCC 4.3530</strain>
    </source>
</reference>
<dbReference type="SUPFAM" id="SSF81324">
    <property type="entry name" value="Voltage-gated potassium channels"/>
    <property type="match status" value="1"/>
</dbReference>
<keyword evidence="1" id="KW-0812">Transmembrane</keyword>
<evidence type="ECO:0000313" key="4">
    <source>
        <dbReference type="Proteomes" id="UP000199529"/>
    </source>
</evidence>
<dbReference type="InterPro" id="IPR003148">
    <property type="entry name" value="RCK_N"/>
</dbReference>
<protein>
    <submittedName>
        <fullName evidence="3">Ion channel</fullName>
    </submittedName>
</protein>
<dbReference type="AlphaFoldDB" id="A0A1H3R8G3"/>
<sequence>MVNHAGPPPEHEVAPPTGRTLLVIGDDEDLGRSVADHAQRWGNHVDRLHRPDDDELRRRLPDSVDGVAVVSRNDIVALRYALLVEHLAPGVRLVITIFDRTVADELTRTVPNCTVLGMTDAIVPALLGTCVTANLASLQRSGDQLVAVEHTADGTRVRRTPHRPAPWRSRFHLLRSQFRPVETSSRAMLTGFAGLLLVLALDSTLAWAVLHEHWADAIWHATRTLTTVGSSPAIEHAPDWYKLLSALSMLAVLALAAMFTAGFVDRLMSRRLTGIVGSRAVPRRNHVVVVGLGQVALRLCCELQAMGIPVVAVERDRHAPCLPLARELGIPVVLGRGGDRFLLQRLAVPKARALAAVSSDGLENIAVAVTARAVAPQLRIVLRAGGDDVTAESKSLFRIGAVCDVTRIAGPFVAARLLGLKPLSVFTLTDHTCALFDGDHVVNLAQWASRPIENVTIPGN</sequence>
<evidence type="ECO:0000259" key="2">
    <source>
        <dbReference type="PROSITE" id="PS51201"/>
    </source>
</evidence>
<accession>A0A1H3R8G3</accession>
<dbReference type="Pfam" id="PF02254">
    <property type="entry name" value="TrkA_N"/>
    <property type="match status" value="1"/>
</dbReference>
<dbReference type="PANTHER" id="PTHR43833:SF11">
    <property type="entry name" value="VOLTAGE-GATED POTASSIUM CHANNEL KCH"/>
    <property type="match status" value="1"/>
</dbReference>
<dbReference type="STRING" id="418495.SAMN05216215_105242"/>